<comment type="caution">
    <text evidence="2">The sequence shown here is derived from an EMBL/GenBank/DDBJ whole genome shotgun (WGS) entry which is preliminary data.</text>
</comment>
<dbReference type="PANTHER" id="PTHR46637:SF1">
    <property type="entry name" value="BLL5188 PROTEIN"/>
    <property type="match status" value="1"/>
</dbReference>
<organism evidence="2 3">
    <name type="scientific">Pseudoclavibacter chungangensis</name>
    <dbReference type="NCBI Taxonomy" id="587635"/>
    <lineage>
        <taxon>Bacteria</taxon>
        <taxon>Bacillati</taxon>
        <taxon>Actinomycetota</taxon>
        <taxon>Actinomycetes</taxon>
        <taxon>Micrococcales</taxon>
        <taxon>Microbacteriaceae</taxon>
        <taxon>Pseudoclavibacter</taxon>
    </lineage>
</organism>
<dbReference type="AlphaFoldDB" id="A0A7J5BP83"/>
<protein>
    <submittedName>
        <fullName evidence="2">Transposase</fullName>
    </submittedName>
</protein>
<reference evidence="2 3" key="1">
    <citation type="submission" date="2019-09" db="EMBL/GenBank/DDBJ databases">
        <title>Phylogeny of genus Pseudoclavibacter and closely related genus.</title>
        <authorList>
            <person name="Li Y."/>
        </authorList>
    </citation>
    <scope>NUCLEOTIDE SEQUENCE [LARGE SCALE GENOMIC DNA]</scope>
    <source>
        <strain evidence="2 3">DSM 23821</strain>
    </source>
</reference>
<dbReference type="OrthoDB" id="4546548at2"/>
<proteinExistence type="predicted"/>
<keyword evidence="3" id="KW-1185">Reference proteome</keyword>
<evidence type="ECO:0000256" key="1">
    <source>
        <dbReference type="SAM" id="MobiDB-lite"/>
    </source>
</evidence>
<sequence>MSSLSAARTPPKRGVRACAPRRDVPERFGNRNTVYKNFNRRPEQGVRARMLEQVQSLTHRRGELDWIASPDSTIVRVHQHGATLPGDTGARSNDKTFGREPPDQTIGRYRGGLTTKNDLDRDGKGRALACLLTPGQVVVTSMLADTLREIHVKGRLGGRRTRPDRVVPDTGYASKAHRVWLCEHRIASMIPERVDHAAHRRRLPGRPIEFGTVQWKRYKRHDVVENCFNRLEQ</sequence>
<evidence type="ECO:0000313" key="3">
    <source>
        <dbReference type="Proteomes" id="UP000467240"/>
    </source>
</evidence>
<dbReference type="InterPro" id="IPR052909">
    <property type="entry name" value="Transposase_6_like"/>
</dbReference>
<gene>
    <name evidence="2" type="ORF">F8O01_13395</name>
</gene>
<dbReference type="PANTHER" id="PTHR46637">
    <property type="entry name" value="TIS1421-TRANSPOSASE PROTEIN A"/>
    <property type="match status" value="1"/>
</dbReference>
<dbReference type="Proteomes" id="UP000467240">
    <property type="component" value="Unassembled WGS sequence"/>
</dbReference>
<accession>A0A7J5BP83</accession>
<name>A0A7J5BP83_9MICO</name>
<evidence type="ECO:0000313" key="2">
    <source>
        <dbReference type="EMBL" id="KAB1654545.1"/>
    </source>
</evidence>
<dbReference type="EMBL" id="WBJZ01000018">
    <property type="protein sequence ID" value="KAB1654545.1"/>
    <property type="molecule type" value="Genomic_DNA"/>
</dbReference>
<feature type="compositionally biased region" description="Basic and acidic residues" evidence="1">
    <location>
        <begin position="92"/>
        <end position="102"/>
    </location>
</feature>
<feature type="region of interest" description="Disordered" evidence="1">
    <location>
        <begin position="82"/>
        <end position="118"/>
    </location>
</feature>